<feature type="region of interest" description="Disordered" evidence="1">
    <location>
        <begin position="1"/>
        <end position="61"/>
    </location>
</feature>
<feature type="region of interest" description="Disordered" evidence="1">
    <location>
        <begin position="181"/>
        <end position="212"/>
    </location>
</feature>
<proteinExistence type="predicted"/>
<keyword evidence="3" id="KW-1185">Reference proteome</keyword>
<gene>
    <name evidence="2" type="ORF">CCMP2556_LOCUS21713</name>
</gene>
<organism evidence="2 3">
    <name type="scientific">Durusdinium trenchii</name>
    <dbReference type="NCBI Taxonomy" id="1381693"/>
    <lineage>
        <taxon>Eukaryota</taxon>
        <taxon>Sar</taxon>
        <taxon>Alveolata</taxon>
        <taxon>Dinophyceae</taxon>
        <taxon>Suessiales</taxon>
        <taxon>Symbiodiniaceae</taxon>
        <taxon>Durusdinium</taxon>
    </lineage>
</organism>
<feature type="compositionally biased region" description="Basic and acidic residues" evidence="1">
    <location>
        <begin position="189"/>
        <end position="212"/>
    </location>
</feature>
<feature type="compositionally biased region" description="Polar residues" evidence="1">
    <location>
        <begin position="1"/>
        <end position="10"/>
    </location>
</feature>
<dbReference type="EMBL" id="CAXAMN010013269">
    <property type="protein sequence ID" value="CAK9040275.1"/>
    <property type="molecule type" value="Genomic_DNA"/>
</dbReference>
<feature type="non-terminal residue" evidence="2">
    <location>
        <position position="246"/>
    </location>
</feature>
<accession>A0ABP0LM80</accession>
<reference evidence="2 3" key="1">
    <citation type="submission" date="2024-02" db="EMBL/GenBank/DDBJ databases">
        <authorList>
            <person name="Chen Y."/>
            <person name="Shah S."/>
            <person name="Dougan E. K."/>
            <person name="Thang M."/>
            <person name="Chan C."/>
        </authorList>
    </citation>
    <scope>NUCLEOTIDE SEQUENCE [LARGE SCALE GENOMIC DNA]</scope>
</reference>
<comment type="caution">
    <text evidence="2">The sequence shown here is derived from an EMBL/GenBank/DDBJ whole genome shotgun (WGS) entry which is preliminary data.</text>
</comment>
<protein>
    <submittedName>
        <fullName evidence="2">Uncharacterized protein</fullName>
    </submittedName>
</protein>
<dbReference type="Pfam" id="PF11523">
    <property type="entry name" value="DUF3223"/>
    <property type="match status" value="1"/>
</dbReference>
<evidence type="ECO:0000313" key="3">
    <source>
        <dbReference type="Proteomes" id="UP001642484"/>
    </source>
</evidence>
<dbReference type="Gene3D" id="3.10.450.40">
    <property type="match status" value="1"/>
</dbReference>
<evidence type="ECO:0000313" key="2">
    <source>
        <dbReference type="EMBL" id="CAK9040275.1"/>
    </source>
</evidence>
<evidence type="ECO:0000256" key="1">
    <source>
        <dbReference type="SAM" id="MobiDB-lite"/>
    </source>
</evidence>
<dbReference type="Proteomes" id="UP001642484">
    <property type="component" value="Unassembled WGS sequence"/>
</dbReference>
<feature type="non-terminal residue" evidence="2">
    <location>
        <position position="1"/>
    </location>
</feature>
<name>A0ABP0LM80_9DINO</name>
<sequence length="246" mass="27081">QSSLSSSTALRHTFAMAEVEEKAAEEAKEEVQEEKAQAPEEPAEASKKVDEAFAKKEAPEPEAKPIYLAGRAFANRTELAEHVKKIQESHSDADPTKGELSVEDNLFIFHLLLHHPKAVEKMTKPISHFRYGTYDKFKNKCFISVAADGSQEGVSAAKSMAVIYPNGSSTAERSAALPGLVAIPPPASMDEKTQKGQKRSREEKPPPEPRAFEPYEMVRGCVIDIKSLPANVHYHRLKDLLNGCGK</sequence>
<feature type="compositionally biased region" description="Basic and acidic residues" evidence="1">
    <location>
        <begin position="19"/>
        <end position="61"/>
    </location>
</feature>